<organism evidence="3 4">
    <name type="scientific">Vreelandella hamiltonii</name>
    <dbReference type="NCBI Taxonomy" id="502829"/>
    <lineage>
        <taxon>Bacteria</taxon>
        <taxon>Pseudomonadati</taxon>
        <taxon>Pseudomonadota</taxon>
        <taxon>Gammaproteobacteria</taxon>
        <taxon>Oceanospirillales</taxon>
        <taxon>Halomonadaceae</taxon>
        <taxon>Vreelandella</taxon>
    </lineage>
</organism>
<dbReference type="Gene3D" id="3.30.70.100">
    <property type="match status" value="1"/>
</dbReference>
<dbReference type="SUPFAM" id="SSF54909">
    <property type="entry name" value="Dimeric alpha+beta barrel"/>
    <property type="match status" value="1"/>
</dbReference>
<sequence length="193" mass="22144">MSTSPVTLMVARRVANGRYQDFIRWLNEGRELAADFPGYLGSGVLAPPQDDDEYQIIFRFESAERLASWEHSASRHAWLQRGKGLYDAPHEHRATGLDSWFNVAPNGAAPPRWKQAVAVWLAFFPVSLLFHWLFGGLLAEWALIPRVLLSTLVLTPVMVFVFIPLSTRLLAPWLQGKWSPMDVIHRMWQQYRT</sequence>
<evidence type="ECO:0000313" key="4">
    <source>
        <dbReference type="Proteomes" id="UP000623776"/>
    </source>
</evidence>
<feature type="domain" description="ABM" evidence="2">
    <location>
        <begin position="6"/>
        <end position="94"/>
    </location>
</feature>
<dbReference type="RefSeq" id="WP_039181467.1">
    <property type="nucleotide sequence ID" value="NZ_BMXN01000004.1"/>
</dbReference>
<dbReference type="InterPro" id="IPR038762">
    <property type="entry name" value="ABM_predict"/>
</dbReference>
<dbReference type="Pfam" id="PF03992">
    <property type="entry name" value="ABM"/>
    <property type="match status" value="1"/>
</dbReference>
<accession>A0A8H9LVL7</accession>
<keyword evidence="3" id="KW-0560">Oxidoreductase</keyword>
<evidence type="ECO:0000259" key="2">
    <source>
        <dbReference type="PROSITE" id="PS51725"/>
    </source>
</evidence>
<protein>
    <submittedName>
        <fullName evidence="3">Antibiotic biosynthesis monooxygenase</fullName>
    </submittedName>
</protein>
<dbReference type="PANTHER" id="PTHR40057">
    <property type="entry name" value="SLR1162 PROTEIN"/>
    <property type="match status" value="1"/>
</dbReference>
<comment type="caution">
    <text evidence="3">The sequence shown here is derived from an EMBL/GenBank/DDBJ whole genome shotgun (WGS) entry which is preliminary data.</text>
</comment>
<keyword evidence="1" id="KW-0472">Membrane</keyword>
<proteinExistence type="predicted"/>
<gene>
    <name evidence="3" type="ORF">GCM10007157_11110</name>
</gene>
<feature type="transmembrane region" description="Helical" evidence="1">
    <location>
        <begin position="117"/>
        <end position="135"/>
    </location>
</feature>
<dbReference type="PROSITE" id="PS51725">
    <property type="entry name" value="ABM"/>
    <property type="match status" value="1"/>
</dbReference>
<keyword evidence="4" id="KW-1185">Reference proteome</keyword>
<keyword evidence="1" id="KW-0812">Transmembrane</keyword>
<dbReference type="AlphaFoldDB" id="A0A8H9LVL7"/>
<keyword evidence="3" id="KW-0503">Monooxygenase</keyword>
<dbReference type="GO" id="GO:0004497">
    <property type="term" value="F:monooxygenase activity"/>
    <property type="evidence" value="ECO:0007669"/>
    <property type="project" value="UniProtKB-KW"/>
</dbReference>
<dbReference type="EMBL" id="BMXN01000004">
    <property type="protein sequence ID" value="GGW22236.1"/>
    <property type="molecule type" value="Genomic_DNA"/>
</dbReference>
<dbReference type="Proteomes" id="UP000623776">
    <property type="component" value="Unassembled WGS sequence"/>
</dbReference>
<reference evidence="4" key="1">
    <citation type="journal article" date="2019" name="Int. J. Syst. Evol. Microbiol.">
        <title>The Global Catalogue of Microorganisms (GCM) 10K type strain sequencing project: providing services to taxonomists for standard genome sequencing and annotation.</title>
        <authorList>
            <consortium name="The Broad Institute Genomics Platform"/>
            <consortium name="The Broad Institute Genome Sequencing Center for Infectious Disease"/>
            <person name="Wu L."/>
            <person name="Ma J."/>
        </authorList>
    </citation>
    <scope>NUCLEOTIDE SEQUENCE [LARGE SCALE GENOMIC DNA]</scope>
    <source>
        <strain evidence="4">KCTC 22154</strain>
    </source>
</reference>
<dbReference type="InterPro" id="IPR011008">
    <property type="entry name" value="Dimeric_a/b-barrel"/>
</dbReference>
<dbReference type="PANTHER" id="PTHR40057:SF1">
    <property type="entry name" value="SLR1162 PROTEIN"/>
    <property type="match status" value="1"/>
</dbReference>
<evidence type="ECO:0000256" key="1">
    <source>
        <dbReference type="SAM" id="Phobius"/>
    </source>
</evidence>
<feature type="transmembrane region" description="Helical" evidence="1">
    <location>
        <begin position="147"/>
        <end position="171"/>
    </location>
</feature>
<evidence type="ECO:0000313" key="3">
    <source>
        <dbReference type="EMBL" id="GGW22236.1"/>
    </source>
</evidence>
<name>A0A8H9LVL7_9GAMM</name>
<keyword evidence="1" id="KW-1133">Transmembrane helix</keyword>
<dbReference type="InterPro" id="IPR007138">
    <property type="entry name" value="ABM_dom"/>
</dbReference>